<sequence>MKEYGVTVITSTIHAFLYVFLAASVAVLIIPWVFTDNSFSAGLLGMFASSHADLPKAWASPLTRMLGFGGSTLSIFPIFLGVYILLKLCSNYANGIVFSESNAGYYRKLGTVFFFSALFLQPLSHVFFSLASSLNNPPGQRYISISFTMENITSIFLAMVLMLIGRVMQGGQKMAEEQALTV</sequence>
<accession>A0A0W0TNN8</accession>
<dbReference type="InterPro" id="IPR021354">
    <property type="entry name" value="DUF2975"/>
</dbReference>
<organism evidence="2 3">
    <name type="scientific">Legionella geestiana</name>
    <dbReference type="NCBI Taxonomy" id="45065"/>
    <lineage>
        <taxon>Bacteria</taxon>
        <taxon>Pseudomonadati</taxon>
        <taxon>Pseudomonadota</taxon>
        <taxon>Gammaproteobacteria</taxon>
        <taxon>Legionellales</taxon>
        <taxon>Legionellaceae</taxon>
        <taxon>Legionella</taxon>
    </lineage>
</organism>
<dbReference type="Proteomes" id="UP000054785">
    <property type="component" value="Unassembled WGS sequence"/>
</dbReference>
<keyword evidence="3" id="KW-1185">Reference proteome</keyword>
<protein>
    <recommendedName>
        <fullName evidence="4">DUF2975 domain-containing protein</fullName>
    </recommendedName>
</protein>
<evidence type="ECO:0008006" key="4">
    <source>
        <dbReference type="Google" id="ProtNLM"/>
    </source>
</evidence>
<evidence type="ECO:0000313" key="2">
    <source>
        <dbReference type="EMBL" id="KTC97215.1"/>
    </source>
</evidence>
<reference evidence="2 3" key="1">
    <citation type="submission" date="2015-11" db="EMBL/GenBank/DDBJ databases">
        <title>Genomic analysis of 38 Legionella species identifies large and diverse effector repertoires.</title>
        <authorList>
            <person name="Burstein D."/>
            <person name="Amaro F."/>
            <person name="Zusman T."/>
            <person name="Lifshitz Z."/>
            <person name="Cohen O."/>
            <person name="Gilbert J.A."/>
            <person name="Pupko T."/>
            <person name="Shuman H.A."/>
            <person name="Segal G."/>
        </authorList>
    </citation>
    <scope>NUCLEOTIDE SEQUENCE [LARGE SCALE GENOMIC DNA]</scope>
    <source>
        <strain evidence="2 3">ATCC 49504</strain>
    </source>
</reference>
<evidence type="ECO:0000313" key="3">
    <source>
        <dbReference type="Proteomes" id="UP000054785"/>
    </source>
</evidence>
<feature type="transmembrane region" description="Helical" evidence="1">
    <location>
        <begin position="109"/>
        <end position="130"/>
    </location>
</feature>
<feature type="transmembrane region" description="Helical" evidence="1">
    <location>
        <begin position="142"/>
        <end position="164"/>
    </location>
</feature>
<evidence type="ECO:0000256" key="1">
    <source>
        <dbReference type="SAM" id="Phobius"/>
    </source>
</evidence>
<comment type="caution">
    <text evidence="2">The sequence shown here is derived from an EMBL/GenBank/DDBJ whole genome shotgun (WGS) entry which is preliminary data.</text>
</comment>
<dbReference type="AlphaFoldDB" id="A0A0W0TNN8"/>
<keyword evidence="1" id="KW-1133">Transmembrane helix</keyword>
<feature type="transmembrane region" description="Helical" evidence="1">
    <location>
        <begin position="12"/>
        <end position="34"/>
    </location>
</feature>
<proteinExistence type="predicted"/>
<dbReference type="EMBL" id="LNYC01000072">
    <property type="protein sequence ID" value="KTC97215.1"/>
    <property type="molecule type" value="Genomic_DNA"/>
</dbReference>
<feature type="transmembrane region" description="Helical" evidence="1">
    <location>
        <begin position="65"/>
        <end position="88"/>
    </location>
</feature>
<gene>
    <name evidence="2" type="ORF">Lgee_1876</name>
</gene>
<dbReference type="Pfam" id="PF11188">
    <property type="entry name" value="DUF2975"/>
    <property type="match status" value="1"/>
</dbReference>
<name>A0A0W0TNN8_9GAMM</name>
<keyword evidence="1" id="KW-0812">Transmembrane</keyword>
<dbReference type="STRING" id="45065.Lgee_1876"/>
<dbReference type="PATRIC" id="fig|45065.4.peg.2034"/>
<keyword evidence="1" id="KW-0472">Membrane</keyword>